<dbReference type="PRINTS" id="PR00237">
    <property type="entry name" value="GPCRRHODOPSN"/>
</dbReference>
<dbReference type="PROSITE" id="PS50262">
    <property type="entry name" value="G_PROTEIN_RECEP_F1_2"/>
    <property type="match status" value="1"/>
</dbReference>
<dbReference type="FunFam" id="1.20.1070.10:FF:000026">
    <property type="entry name" value="C-C chemokine receptor type 5"/>
    <property type="match status" value="1"/>
</dbReference>
<evidence type="ECO:0000256" key="1">
    <source>
        <dbReference type="ARBA" id="ARBA00004651"/>
    </source>
</evidence>
<evidence type="ECO:0000256" key="8">
    <source>
        <dbReference type="ARBA" id="ARBA00023224"/>
    </source>
</evidence>
<dbReference type="Gene3D" id="1.20.1070.10">
    <property type="entry name" value="Rhodopsin 7-helix transmembrane proteins"/>
    <property type="match status" value="1"/>
</dbReference>
<evidence type="ECO:0000256" key="2">
    <source>
        <dbReference type="ARBA" id="ARBA00022475"/>
    </source>
</evidence>
<keyword evidence="3 9" id="KW-0812">Transmembrane</keyword>
<evidence type="ECO:0000256" key="6">
    <source>
        <dbReference type="ARBA" id="ARBA00023136"/>
    </source>
</evidence>
<feature type="transmembrane region" description="Helical" evidence="10">
    <location>
        <begin position="226"/>
        <end position="245"/>
    </location>
</feature>
<dbReference type="GO" id="GO:0060326">
    <property type="term" value="P:cell chemotaxis"/>
    <property type="evidence" value="ECO:0007669"/>
    <property type="project" value="TreeGrafter"/>
</dbReference>
<feature type="transmembrane region" description="Helical" evidence="10">
    <location>
        <begin position="56"/>
        <end position="77"/>
    </location>
</feature>
<feature type="transmembrane region" description="Helical" evidence="10">
    <location>
        <begin position="89"/>
        <end position="108"/>
    </location>
</feature>
<dbReference type="PANTHER" id="PTHR10489:SF627">
    <property type="entry name" value="C-C CHEMOKINE RECEPTOR TYPE 8"/>
    <property type="match status" value="1"/>
</dbReference>
<dbReference type="AlphaFoldDB" id="A0A6P7L065"/>
<dbReference type="GO" id="GO:0006955">
    <property type="term" value="P:immune response"/>
    <property type="evidence" value="ECO:0007669"/>
    <property type="project" value="TreeGrafter"/>
</dbReference>
<dbReference type="KEGG" id="bspl:114843708"/>
<comment type="subcellular location">
    <subcellularLocation>
        <location evidence="1">Cell membrane</location>
        <topology evidence="1">Multi-pass membrane protein</topology>
    </subcellularLocation>
</comment>
<dbReference type="GO" id="GO:0016493">
    <property type="term" value="F:C-C chemokine receptor activity"/>
    <property type="evidence" value="ECO:0007669"/>
    <property type="project" value="TreeGrafter"/>
</dbReference>
<feature type="transmembrane region" description="Helical" evidence="10">
    <location>
        <begin position="257"/>
        <end position="278"/>
    </location>
</feature>
<dbReference type="InterPro" id="IPR050119">
    <property type="entry name" value="CCR1-9-like"/>
</dbReference>
<dbReference type="InterPro" id="IPR017452">
    <property type="entry name" value="GPCR_Rhodpsn_7TM"/>
</dbReference>
<evidence type="ECO:0000256" key="5">
    <source>
        <dbReference type="ARBA" id="ARBA00023040"/>
    </source>
</evidence>
<name>A0A6P7L065_BETSP</name>
<reference evidence="13" key="1">
    <citation type="submission" date="2025-08" db="UniProtKB">
        <authorList>
            <consortium name="RefSeq"/>
        </authorList>
    </citation>
    <scope>IDENTIFICATION</scope>
</reference>
<evidence type="ECO:0000313" key="13">
    <source>
        <dbReference type="RefSeq" id="XP_028986354.1"/>
    </source>
</evidence>
<keyword evidence="8 9" id="KW-0807">Transducer</keyword>
<keyword evidence="7 9" id="KW-0675">Receptor</keyword>
<dbReference type="InterPro" id="IPR000355">
    <property type="entry name" value="Chemokine_rcpt"/>
</dbReference>
<keyword evidence="2" id="KW-1003">Cell membrane</keyword>
<comment type="similarity">
    <text evidence="9">Belongs to the G-protein coupled receptor 1 family.</text>
</comment>
<evidence type="ECO:0000256" key="9">
    <source>
        <dbReference type="RuleBase" id="RU000688"/>
    </source>
</evidence>
<feature type="transmembrane region" description="Helical" evidence="10">
    <location>
        <begin position="128"/>
        <end position="145"/>
    </location>
</feature>
<dbReference type="RefSeq" id="XP_028986354.1">
    <property type="nucleotide sequence ID" value="XM_029130521.3"/>
</dbReference>
<evidence type="ECO:0000256" key="10">
    <source>
        <dbReference type="SAM" id="Phobius"/>
    </source>
</evidence>
<dbReference type="PANTHER" id="PTHR10489">
    <property type="entry name" value="CELL ADHESION MOLECULE"/>
    <property type="match status" value="1"/>
</dbReference>
<dbReference type="Pfam" id="PF00001">
    <property type="entry name" value="7tm_1"/>
    <property type="match status" value="1"/>
</dbReference>
<dbReference type="PRINTS" id="PR00657">
    <property type="entry name" value="CCCHEMOKINER"/>
</dbReference>
<dbReference type="PROSITE" id="PS00237">
    <property type="entry name" value="G_PROTEIN_RECEP_F1_1"/>
    <property type="match status" value="1"/>
</dbReference>
<keyword evidence="5 9" id="KW-0297">G-protein coupled receptor</keyword>
<proteinExistence type="inferred from homology"/>
<evidence type="ECO:0000256" key="3">
    <source>
        <dbReference type="ARBA" id="ARBA00022692"/>
    </source>
</evidence>
<evidence type="ECO:0000256" key="7">
    <source>
        <dbReference type="ARBA" id="ARBA00023170"/>
    </source>
</evidence>
<evidence type="ECO:0000259" key="11">
    <source>
        <dbReference type="PROSITE" id="PS50262"/>
    </source>
</evidence>
<feature type="domain" description="G-protein coupled receptors family 1 profile" evidence="11">
    <location>
        <begin position="68"/>
        <end position="321"/>
    </location>
</feature>
<organism evidence="12 13">
    <name type="scientific">Betta splendens</name>
    <name type="common">Siamese fighting fish</name>
    <dbReference type="NCBI Taxonomy" id="158456"/>
    <lineage>
        <taxon>Eukaryota</taxon>
        <taxon>Metazoa</taxon>
        <taxon>Chordata</taxon>
        <taxon>Craniata</taxon>
        <taxon>Vertebrata</taxon>
        <taxon>Euteleostomi</taxon>
        <taxon>Actinopterygii</taxon>
        <taxon>Neopterygii</taxon>
        <taxon>Teleostei</taxon>
        <taxon>Neoteleostei</taxon>
        <taxon>Acanthomorphata</taxon>
        <taxon>Anabantaria</taxon>
        <taxon>Anabantiformes</taxon>
        <taxon>Anabantoidei</taxon>
        <taxon>Osphronemidae</taxon>
        <taxon>Betta</taxon>
    </lineage>
</organism>
<protein>
    <submittedName>
        <fullName evidence="13">C-C chemokine receptor type 5</fullName>
    </submittedName>
</protein>
<dbReference type="Proteomes" id="UP000515150">
    <property type="component" value="Chromosome 16"/>
</dbReference>
<dbReference type="GO" id="GO:0019957">
    <property type="term" value="F:C-C chemokine binding"/>
    <property type="evidence" value="ECO:0007669"/>
    <property type="project" value="TreeGrafter"/>
</dbReference>
<sequence length="371" mass="41575">MNAVNFTSTLPAMNSTRTYTTETPPGSSTEYDYIDYGTGDYGRCEYEQHGVKFLPALYTIFFILGLLGNSLVIWVIACGVRLRSMTDVCLLNLAVADLLLVCSLPFLAHQARAQWDFGDAMCKLVLGVYHIVLYCGIFFICLMSIDRYLAIVHAICAMKARTRSIGIIAAVVAWAVGFIASFPDVLYLKEQVNGGIISCYPEYPKVGLNETSTHLWKVFSLVKMNVLGLFVPLLILGYCYSRIVWTLLFSQSSKRQAIRVVIIVVATFVCCWLPYNVVSFVKVLELSHVHAECESSKAIFLALQITEAIAYSHSCLNPILYVFVGQKFRRHLRRMIMRAPCKPCQLIKVYIPQDRSSVQSQTSSIMQSTGL</sequence>
<evidence type="ECO:0000256" key="4">
    <source>
        <dbReference type="ARBA" id="ARBA00022989"/>
    </source>
</evidence>
<dbReference type="GeneID" id="114843708"/>
<dbReference type="GO" id="GO:0009897">
    <property type="term" value="C:external side of plasma membrane"/>
    <property type="evidence" value="ECO:0007669"/>
    <property type="project" value="TreeGrafter"/>
</dbReference>
<keyword evidence="12" id="KW-1185">Reference proteome</keyword>
<accession>A0A6P7L065</accession>
<dbReference type="SUPFAM" id="SSF81321">
    <property type="entry name" value="Family A G protein-coupled receptor-like"/>
    <property type="match status" value="1"/>
</dbReference>
<feature type="transmembrane region" description="Helical" evidence="10">
    <location>
        <begin position="298"/>
        <end position="324"/>
    </location>
</feature>
<keyword evidence="4 10" id="KW-1133">Transmembrane helix</keyword>
<dbReference type="OrthoDB" id="8951197at2759"/>
<keyword evidence="6 10" id="KW-0472">Membrane</keyword>
<evidence type="ECO:0000313" key="12">
    <source>
        <dbReference type="Proteomes" id="UP000515150"/>
    </source>
</evidence>
<dbReference type="CDD" id="cd14984">
    <property type="entry name" value="7tmA_Chemokine_R"/>
    <property type="match status" value="1"/>
</dbReference>
<dbReference type="CTD" id="100329767"/>
<feature type="transmembrane region" description="Helical" evidence="10">
    <location>
        <begin position="165"/>
        <end position="182"/>
    </location>
</feature>
<gene>
    <name evidence="13" type="primary">cabz01093075.1</name>
</gene>
<dbReference type="GO" id="GO:0007204">
    <property type="term" value="P:positive regulation of cytosolic calcium ion concentration"/>
    <property type="evidence" value="ECO:0007669"/>
    <property type="project" value="TreeGrafter"/>
</dbReference>
<dbReference type="InterPro" id="IPR000276">
    <property type="entry name" value="GPCR_Rhodpsn"/>
</dbReference>
<dbReference type="GO" id="GO:0019722">
    <property type="term" value="P:calcium-mediated signaling"/>
    <property type="evidence" value="ECO:0007669"/>
    <property type="project" value="TreeGrafter"/>
</dbReference>